<proteinExistence type="inferred from homology"/>
<dbReference type="GO" id="GO:0000786">
    <property type="term" value="C:nucleosome"/>
    <property type="evidence" value="ECO:0007669"/>
    <property type="project" value="InterPro"/>
</dbReference>
<organism evidence="19">
    <name type="scientific">Eremomyces bilateralis CBS 781.70</name>
    <dbReference type="NCBI Taxonomy" id="1392243"/>
    <lineage>
        <taxon>Eukaryota</taxon>
        <taxon>Fungi</taxon>
        <taxon>Dikarya</taxon>
        <taxon>Ascomycota</taxon>
        <taxon>Pezizomycotina</taxon>
        <taxon>Dothideomycetes</taxon>
        <taxon>Dothideomycetes incertae sedis</taxon>
        <taxon>Eremomycetales</taxon>
        <taxon>Eremomycetaceae</taxon>
        <taxon>Eremomyces</taxon>
    </lineage>
</organism>
<evidence type="ECO:0000313" key="21">
    <source>
        <dbReference type="RefSeq" id="XP_033537381.1"/>
    </source>
</evidence>
<feature type="binding site" evidence="16">
    <location>
        <begin position="385"/>
        <end position="386"/>
    </location>
    <ligand>
        <name>S-adenosyl-L-methionine</name>
        <dbReference type="ChEBI" id="CHEBI:59789"/>
    </ligand>
</feature>
<dbReference type="AlphaFoldDB" id="A0A6G1GCX1"/>
<evidence type="ECO:0000256" key="9">
    <source>
        <dbReference type="ARBA" id="ARBA00022853"/>
    </source>
</evidence>
<feature type="binding site" evidence="16">
    <location>
        <position position="349"/>
    </location>
    <ligand>
        <name>S-adenosyl-L-methionine</name>
        <dbReference type="ChEBI" id="CHEBI:59789"/>
    </ligand>
</feature>
<reference evidence="21" key="2">
    <citation type="submission" date="2020-04" db="EMBL/GenBank/DDBJ databases">
        <authorList>
            <consortium name="NCBI Genome Project"/>
        </authorList>
    </citation>
    <scope>NUCLEOTIDE SEQUENCE</scope>
    <source>
        <strain evidence="21">CBS 781.70</strain>
    </source>
</reference>
<dbReference type="CDD" id="cd02440">
    <property type="entry name" value="AdoMet_MTases"/>
    <property type="match status" value="1"/>
</dbReference>
<dbReference type="InterPro" id="IPR021162">
    <property type="entry name" value="Dot1"/>
</dbReference>
<dbReference type="SUPFAM" id="SSF53335">
    <property type="entry name" value="S-adenosyl-L-methionine-dependent methyltransferases"/>
    <property type="match status" value="1"/>
</dbReference>
<feature type="compositionally biased region" description="Basic and acidic residues" evidence="17">
    <location>
        <begin position="17"/>
        <end position="33"/>
    </location>
</feature>
<dbReference type="GO" id="GO:0032259">
    <property type="term" value="P:methylation"/>
    <property type="evidence" value="ECO:0007669"/>
    <property type="project" value="UniProtKB-KW"/>
</dbReference>
<evidence type="ECO:0000256" key="12">
    <source>
        <dbReference type="ARBA" id="ARBA00023242"/>
    </source>
</evidence>
<feature type="domain" description="DOT1" evidence="18">
    <location>
        <begin position="173"/>
        <end position="494"/>
    </location>
</feature>
<evidence type="ECO:0000256" key="14">
    <source>
        <dbReference type="ARBA" id="ARBA00047770"/>
    </source>
</evidence>
<dbReference type="GeneID" id="54418515"/>
<keyword evidence="11 15" id="KW-0804">Transcription</keyword>
<evidence type="ECO:0000256" key="7">
    <source>
        <dbReference type="ARBA" id="ARBA00022691"/>
    </source>
</evidence>
<evidence type="ECO:0000256" key="2">
    <source>
        <dbReference type="ARBA" id="ARBA00004123"/>
    </source>
</evidence>
<evidence type="ECO:0000256" key="16">
    <source>
        <dbReference type="PIRSR" id="PIRSR017570-1"/>
    </source>
</evidence>
<dbReference type="GO" id="GO:0140956">
    <property type="term" value="F:histone H3K79 trimethyltransferase activity"/>
    <property type="evidence" value="ECO:0007669"/>
    <property type="project" value="UniProtKB-EC"/>
</dbReference>
<dbReference type="PANTHER" id="PTHR21451">
    <property type="entry name" value="HISTONE H3 METHYLTRANSFERASE"/>
    <property type="match status" value="1"/>
</dbReference>
<keyword evidence="20" id="KW-1185">Reference proteome</keyword>
<dbReference type="InterPro" id="IPR025789">
    <property type="entry name" value="DOT1_dom"/>
</dbReference>
<accession>A0A6G1GCX1</accession>
<keyword evidence="12 15" id="KW-0539">Nucleus</keyword>
<dbReference type="RefSeq" id="XP_033537381.1">
    <property type="nucleotide sequence ID" value="XM_033677945.1"/>
</dbReference>
<dbReference type="Proteomes" id="UP000504638">
    <property type="component" value="Unplaced"/>
</dbReference>
<dbReference type="GO" id="GO:0042393">
    <property type="term" value="F:histone binding"/>
    <property type="evidence" value="ECO:0007669"/>
    <property type="project" value="InterPro"/>
</dbReference>
<comment type="function">
    <text evidence="1 15">Histone methyltransferase that specifically trimethylates histone H3 to form H3K79me3. This methylation is required for telomere silencing and for the pachytene checkpoint during the meiotic cell cycle by allowing the recruitment of RAD9 to double strand breaks. Nucleosomes are preferred as substrate compared to free histone.</text>
</comment>
<keyword evidence="9 15" id="KW-0156">Chromatin regulator</keyword>
<dbReference type="Gene3D" id="1.10.260.170">
    <property type="match status" value="1"/>
</dbReference>
<dbReference type="EC" id="2.1.1.360" evidence="3 15"/>
<sequence>MFLNKKPVKVHKVTVPIKEEKTPQKPRNGDPRRSSAATRTVSTPRPVQRPQHLLKESRDRFLSPQPSFTRLKRKSASPSVHFSSSSDESSADEANGIGKRRKTEPVRSLEPDNDRDVRDTAEWMEDDVNKFQLLHGADLTALNGSPKYKPAFVKEGADVVKVELQYPSKLPRERFDLLVPQEDEGYRPIDDIVHTIDQIAQHYLPPSIRDPLTDDVTVFSRRFKRALNRNCAEEFTSTVDEFNTALTTALVDGTVASVLKITHTLPFPLIERILAQVYSRTVSPAVELLRKYENGTNDVYGELLPRFTERLFRETHLKRDQVFVDLGSGVGNVVLQAALQVGCESWGIEKNDNPCALADKQLAEFRTRCRLWGLAPGPATLIQGDFLSSPTIDAAIRRADVILVNNQAFNPELNDKLVMKFLDVKEGARIVSLKSFVPKGWQIKPRNVEDPRNMLSVVRREYFSDCVSWTNANGDYFIATKDSAPLRRFQKANGIR</sequence>
<evidence type="ECO:0000313" key="19">
    <source>
        <dbReference type="EMBL" id="KAF1815750.1"/>
    </source>
</evidence>
<feature type="region of interest" description="Disordered" evidence="17">
    <location>
        <begin position="1"/>
        <end position="119"/>
    </location>
</feature>
<evidence type="ECO:0000256" key="8">
    <source>
        <dbReference type="ARBA" id="ARBA00022737"/>
    </source>
</evidence>
<evidence type="ECO:0000256" key="15">
    <source>
        <dbReference type="PIRNR" id="PIRNR017570"/>
    </source>
</evidence>
<feature type="compositionally biased region" description="Basic residues" evidence="17">
    <location>
        <begin position="1"/>
        <end position="12"/>
    </location>
</feature>
<protein>
    <recommendedName>
        <fullName evidence="4 15">Histone-lysine N-methyltransferase, H3 lysine-79 specific</fullName>
        <ecNumber evidence="3 15">2.1.1.360</ecNumber>
    </recommendedName>
    <alternativeName>
        <fullName evidence="13 15">Histone H3-K79 methyltransferase</fullName>
    </alternativeName>
</protein>
<evidence type="ECO:0000313" key="20">
    <source>
        <dbReference type="Proteomes" id="UP000504638"/>
    </source>
</evidence>
<comment type="catalytic activity">
    <reaction evidence="14 15">
        <text>L-lysyl(79)-[histone H3] + 3 S-adenosyl-L-methionine = N(6),N(6),N(6)-trimethyl-L-lysyl(79)-[histone H3] + 3 S-adenosyl-L-homocysteine + 3 H(+)</text>
        <dbReference type="Rhea" id="RHEA:60328"/>
        <dbReference type="Rhea" id="RHEA-COMP:15549"/>
        <dbReference type="Rhea" id="RHEA-COMP:15552"/>
        <dbReference type="ChEBI" id="CHEBI:15378"/>
        <dbReference type="ChEBI" id="CHEBI:29969"/>
        <dbReference type="ChEBI" id="CHEBI:57856"/>
        <dbReference type="ChEBI" id="CHEBI:59789"/>
        <dbReference type="ChEBI" id="CHEBI:61961"/>
        <dbReference type="EC" id="2.1.1.360"/>
    </reaction>
</comment>
<dbReference type="Gene3D" id="3.40.50.150">
    <property type="entry name" value="Vaccinia Virus protein VP39"/>
    <property type="match status" value="1"/>
</dbReference>
<feature type="compositionally biased region" description="Polar residues" evidence="17">
    <location>
        <begin position="35"/>
        <end position="45"/>
    </location>
</feature>
<evidence type="ECO:0000256" key="6">
    <source>
        <dbReference type="ARBA" id="ARBA00022679"/>
    </source>
</evidence>
<dbReference type="PROSITE" id="PS51569">
    <property type="entry name" value="DOT1"/>
    <property type="match status" value="1"/>
</dbReference>
<keyword evidence="5 15" id="KW-0489">Methyltransferase</keyword>
<dbReference type="Pfam" id="PF08123">
    <property type="entry name" value="DOT1"/>
    <property type="match status" value="1"/>
</dbReference>
<keyword evidence="8" id="KW-0677">Repeat</keyword>
<evidence type="ECO:0000259" key="18">
    <source>
        <dbReference type="PROSITE" id="PS51569"/>
    </source>
</evidence>
<reference evidence="19 21" key="1">
    <citation type="submission" date="2020-01" db="EMBL/GenBank/DDBJ databases">
        <authorList>
            <consortium name="DOE Joint Genome Institute"/>
            <person name="Haridas S."/>
            <person name="Albert R."/>
            <person name="Binder M."/>
            <person name="Bloem J."/>
            <person name="Labutti K."/>
            <person name="Salamov A."/>
            <person name="Andreopoulos B."/>
            <person name="Baker S.E."/>
            <person name="Barry K."/>
            <person name="Bills G."/>
            <person name="Bluhm B.H."/>
            <person name="Cannon C."/>
            <person name="Castanera R."/>
            <person name="Culley D.E."/>
            <person name="Daum C."/>
            <person name="Ezra D."/>
            <person name="Gonzalez J.B."/>
            <person name="Henrissat B."/>
            <person name="Kuo A."/>
            <person name="Liang C."/>
            <person name="Lipzen A."/>
            <person name="Lutzoni F."/>
            <person name="Magnuson J."/>
            <person name="Mondo S."/>
            <person name="Nolan M."/>
            <person name="Ohm R."/>
            <person name="Pangilinan J."/>
            <person name="Park H.-J."/>
            <person name="Ramirez L."/>
            <person name="Alfaro M."/>
            <person name="Sun H."/>
            <person name="Tritt A."/>
            <person name="Yoshinaga Y."/>
            <person name="Zwiers L.-H."/>
            <person name="Turgeon B.G."/>
            <person name="Goodwin S.B."/>
            <person name="Spatafora J.W."/>
            <person name="Crous P.W."/>
            <person name="Grigoriev I.V."/>
        </authorList>
    </citation>
    <scope>NUCLEOTIDE SEQUENCE</scope>
    <source>
        <strain evidence="19 21">CBS 781.70</strain>
    </source>
</reference>
<evidence type="ECO:0000256" key="4">
    <source>
        <dbReference type="ARBA" id="ARBA00020987"/>
    </source>
</evidence>
<dbReference type="GO" id="GO:0000077">
    <property type="term" value="P:DNA damage checkpoint signaling"/>
    <property type="evidence" value="ECO:0007669"/>
    <property type="project" value="InterPro"/>
</dbReference>
<feature type="binding site" evidence="16">
    <location>
        <begin position="300"/>
        <end position="303"/>
    </location>
    <ligand>
        <name>S-adenosyl-L-methionine</name>
        <dbReference type="ChEBI" id="CHEBI:59789"/>
    </ligand>
</feature>
<dbReference type="GO" id="GO:0006281">
    <property type="term" value="P:DNA repair"/>
    <property type="evidence" value="ECO:0007669"/>
    <property type="project" value="InterPro"/>
</dbReference>
<dbReference type="EMBL" id="ML975151">
    <property type="protein sequence ID" value="KAF1815750.1"/>
    <property type="molecule type" value="Genomic_DNA"/>
</dbReference>
<dbReference type="InterPro" id="IPR029063">
    <property type="entry name" value="SAM-dependent_MTases_sf"/>
</dbReference>
<comment type="similarity">
    <text evidence="15">Belongs to the class I-like SAM-binding methyltransferase superfamily. DOT1 family.</text>
</comment>
<dbReference type="InterPro" id="IPR030445">
    <property type="entry name" value="H3-K79_meTrfase"/>
</dbReference>
<feature type="binding site" evidence="16">
    <location>
        <begin position="323"/>
        <end position="332"/>
    </location>
    <ligand>
        <name>S-adenosyl-L-methionine</name>
        <dbReference type="ChEBI" id="CHEBI:59789"/>
    </ligand>
</feature>
<keyword evidence="7 15" id="KW-0949">S-adenosyl-L-methionine</keyword>
<dbReference type="GO" id="GO:0031509">
    <property type="term" value="P:subtelomeric heterochromatin formation"/>
    <property type="evidence" value="ECO:0007669"/>
    <property type="project" value="InterPro"/>
</dbReference>
<dbReference type="FunFam" id="3.40.50.150:FF:000033">
    <property type="entry name" value="Histone-lysine N-methyltransferase, H3 lysine-79 specific"/>
    <property type="match status" value="1"/>
</dbReference>
<evidence type="ECO:0000256" key="11">
    <source>
        <dbReference type="ARBA" id="ARBA00023163"/>
    </source>
</evidence>
<reference evidence="21" key="3">
    <citation type="submission" date="2025-04" db="UniProtKB">
        <authorList>
            <consortium name="RefSeq"/>
        </authorList>
    </citation>
    <scope>IDENTIFICATION</scope>
    <source>
        <strain evidence="21">CBS 781.70</strain>
    </source>
</reference>
<keyword evidence="10 15" id="KW-0805">Transcription regulation</keyword>
<gene>
    <name evidence="19 21" type="ORF">P152DRAFT_446779</name>
</gene>
<dbReference type="GO" id="GO:0000781">
    <property type="term" value="C:chromosome, telomeric region"/>
    <property type="evidence" value="ECO:0007669"/>
    <property type="project" value="GOC"/>
</dbReference>
<evidence type="ECO:0000256" key="10">
    <source>
        <dbReference type="ARBA" id="ARBA00023015"/>
    </source>
</evidence>
<feature type="compositionally biased region" description="Basic and acidic residues" evidence="17">
    <location>
        <begin position="103"/>
        <end position="119"/>
    </location>
</feature>
<dbReference type="PANTHER" id="PTHR21451:SF0">
    <property type="entry name" value="HISTONE-LYSINE N-METHYLTRANSFERASE, H3 LYSINE-79 SPECIFIC"/>
    <property type="match status" value="1"/>
</dbReference>
<evidence type="ECO:0000256" key="3">
    <source>
        <dbReference type="ARBA" id="ARBA00012190"/>
    </source>
</evidence>
<dbReference type="PIRSF" id="PIRSF017570">
    <property type="entry name" value="Histone_H3-K79_MeTrfase"/>
    <property type="match status" value="1"/>
</dbReference>
<comment type="subcellular location">
    <subcellularLocation>
        <location evidence="2 15">Nucleus</location>
    </subcellularLocation>
</comment>
<dbReference type="OrthoDB" id="443402at2759"/>
<evidence type="ECO:0000256" key="17">
    <source>
        <dbReference type="SAM" id="MobiDB-lite"/>
    </source>
</evidence>
<dbReference type="GO" id="GO:0005634">
    <property type="term" value="C:nucleus"/>
    <property type="evidence" value="ECO:0007669"/>
    <property type="project" value="UniProtKB-SubCell"/>
</dbReference>
<evidence type="ECO:0000256" key="1">
    <source>
        <dbReference type="ARBA" id="ARBA00003482"/>
    </source>
</evidence>
<evidence type="ECO:0000256" key="13">
    <source>
        <dbReference type="ARBA" id="ARBA00029821"/>
    </source>
</evidence>
<name>A0A6G1GCX1_9PEZI</name>
<keyword evidence="6 15" id="KW-0808">Transferase</keyword>
<feature type="compositionally biased region" description="Low complexity" evidence="17">
    <location>
        <begin position="76"/>
        <end position="88"/>
    </location>
</feature>
<evidence type="ECO:0000256" key="5">
    <source>
        <dbReference type="ARBA" id="ARBA00022603"/>
    </source>
</evidence>